<reference evidence="1 2" key="1">
    <citation type="submission" date="2023-07" db="EMBL/GenBank/DDBJ databases">
        <title>Sorghum-associated microbial communities from plants grown in Nebraska, USA.</title>
        <authorList>
            <person name="Schachtman D."/>
        </authorList>
    </citation>
    <scope>NUCLEOTIDE SEQUENCE [LARGE SCALE GENOMIC DNA]</scope>
    <source>
        <strain evidence="1 2">CC222</strain>
    </source>
</reference>
<protein>
    <submittedName>
        <fullName evidence="1">Uncharacterized protein</fullName>
    </submittedName>
</protein>
<dbReference type="Proteomes" id="UP001226577">
    <property type="component" value="Unassembled WGS sequence"/>
</dbReference>
<name>A0ABT9RZ14_9MICC</name>
<evidence type="ECO:0000313" key="1">
    <source>
        <dbReference type="EMBL" id="MDP9890464.1"/>
    </source>
</evidence>
<evidence type="ECO:0000313" key="2">
    <source>
        <dbReference type="Proteomes" id="UP001226577"/>
    </source>
</evidence>
<accession>A0ABT9RZ14</accession>
<sequence>MRPFGRTAASSKVYEVRRPGSAIIDYPARNASDGAADLRSTMPRR</sequence>
<gene>
    <name evidence="1" type="ORF">J2X98_004078</name>
</gene>
<dbReference type="EMBL" id="JAUSRE010000028">
    <property type="protein sequence ID" value="MDP9890464.1"/>
    <property type="molecule type" value="Genomic_DNA"/>
</dbReference>
<comment type="caution">
    <text evidence="1">The sequence shown here is derived from an EMBL/GenBank/DDBJ whole genome shotgun (WGS) entry which is preliminary data.</text>
</comment>
<organism evidence="1 2">
    <name type="scientific">Pseudarthrobacter enclensis</name>
    <dbReference type="NCBI Taxonomy" id="993070"/>
    <lineage>
        <taxon>Bacteria</taxon>
        <taxon>Bacillati</taxon>
        <taxon>Actinomycetota</taxon>
        <taxon>Actinomycetes</taxon>
        <taxon>Micrococcales</taxon>
        <taxon>Micrococcaceae</taxon>
        <taxon>Pseudarthrobacter</taxon>
    </lineage>
</organism>
<proteinExistence type="predicted"/>
<keyword evidence="2" id="KW-1185">Reference proteome</keyword>